<dbReference type="CDD" id="cd02440">
    <property type="entry name" value="AdoMet_MTases"/>
    <property type="match status" value="1"/>
</dbReference>
<dbReference type="InterPro" id="IPR050078">
    <property type="entry name" value="Ribosomal_L11_MeTrfase_PrmA"/>
</dbReference>
<keyword evidence="1 3" id="KW-0489">Methyltransferase</keyword>
<accession>A0AA97AIJ4</accession>
<dbReference type="AlphaFoldDB" id="A0AA97AIJ4"/>
<evidence type="ECO:0000256" key="2">
    <source>
        <dbReference type="ARBA" id="ARBA00022679"/>
    </source>
</evidence>
<keyword evidence="3" id="KW-0687">Ribonucleoprotein</keyword>
<organism evidence="3">
    <name type="scientific">Leptolyngbya sp. NK1-12</name>
    <dbReference type="NCBI Taxonomy" id="2547451"/>
    <lineage>
        <taxon>Bacteria</taxon>
        <taxon>Bacillati</taxon>
        <taxon>Cyanobacteriota</taxon>
        <taxon>Cyanophyceae</taxon>
        <taxon>Leptolyngbyales</taxon>
        <taxon>Leptolyngbyaceae</taxon>
        <taxon>Leptolyngbya group</taxon>
        <taxon>Leptolyngbya</taxon>
    </lineage>
</organism>
<dbReference type="Gene3D" id="3.40.50.150">
    <property type="entry name" value="Vaccinia Virus protein VP39"/>
    <property type="match status" value="1"/>
</dbReference>
<dbReference type="InterPro" id="IPR029063">
    <property type="entry name" value="SAM-dependent_MTases_sf"/>
</dbReference>
<dbReference type="EMBL" id="CP053586">
    <property type="protein sequence ID" value="WNZ23911.1"/>
    <property type="molecule type" value="Genomic_DNA"/>
</dbReference>
<gene>
    <name evidence="3" type="ORF">HJG54_14295</name>
</gene>
<dbReference type="GO" id="GO:0005840">
    <property type="term" value="C:ribosome"/>
    <property type="evidence" value="ECO:0007669"/>
    <property type="project" value="UniProtKB-KW"/>
</dbReference>
<dbReference type="RefSeq" id="WP_316429419.1">
    <property type="nucleotide sequence ID" value="NZ_CP053586.1"/>
</dbReference>
<name>A0AA97AIJ4_9CYAN</name>
<protein>
    <submittedName>
        <fullName evidence="3">50S ribosomal protein L11 methyltransferase</fullName>
    </submittedName>
</protein>
<dbReference type="GO" id="GO:0032259">
    <property type="term" value="P:methylation"/>
    <property type="evidence" value="ECO:0007669"/>
    <property type="project" value="UniProtKB-KW"/>
</dbReference>
<dbReference type="SUPFAM" id="SSF53335">
    <property type="entry name" value="S-adenosyl-L-methionine-dependent methyltransferases"/>
    <property type="match status" value="1"/>
</dbReference>
<proteinExistence type="predicted"/>
<reference evidence="3" key="1">
    <citation type="submission" date="2020-05" db="EMBL/GenBank/DDBJ databases">
        <authorList>
            <person name="Zhu T."/>
            <person name="Keshari N."/>
            <person name="Lu X."/>
        </authorList>
    </citation>
    <scope>NUCLEOTIDE SEQUENCE</scope>
    <source>
        <strain evidence="3">NK1-12</strain>
    </source>
</reference>
<dbReference type="PANTHER" id="PTHR43648">
    <property type="entry name" value="ELECTRON TRANSFER FLAVOPROTEIN BETA SUBUNIT LYSINE METHYLTRANSFERASE"/>
    <property type="match status" value="1"/>
</dbReference>
<keyword evidence="2" id="KW-0808">Transferase</keyword>
<dbReference type="Pfam" id="PF06325">
    <property type="entry name" value="PrmA"/>
    <property type="match status" value="1"/>
</dbReference>
<evidence type="ECO:0000313" key="3">
    <source>
        <dbReference type="EMBL" id="WNZ23911.1"/>
    </source>
</evidence>
<keyword evidence="3" id="KW-0689">Ribosomal protein</keyword>
<dbReference type="GO" id="GO:0008276">
    <property type="term" value="F:protein methyltransferase activity"/>
    <property type="evidence" value="ECO:0007669"/>
    <property type="project" value="TreeGrafter"/>
</dbReference>
<dbReference type="PANTHER" id="PTHR43648:SF1">
    <property type="entry name" value="ELECTRON TRANSFER FLAVOPROTEIN BETA SUBUNIT LYSINE METHYLTRANSFERASE"/>
    <property type="match status" value="1"/>
</dbReference>
<evidence type="ECO:0000256" key="1">
    <source>
        <dbReference type="ARBA" id="ARBA00022603"/>
    </source>
</evidence>
<sequence length="307" mass="33510">MTWLELNIEATPDAVDWVCTLLRANDEAEVQITALPLATELPSSSDWAYQMRLYLPYTHKRTEELRNLLSPLQRTGLISPPEIAFVDQKPAQTDSAIHRVGERFVVLNSDASYRQQADEIPLRLGNNLAFGSGFHPATFLSLQLLERYVEPQMQALDLGSGSGILSVAMAKLGADVLALDNDATAVNFTGETVRCNHVASQVTVMQGSLGQGSELGHWMGGESLTDVATIQPTAAFNLIVANILGRVHVALANDYQRALAPTSTAILITAGFTTDYESDMNSALSDAGFQPLDCRRWNEWVALAHRL</sequence>